<evidence type="ECO:0000313" key="1">
    <source>
        <dbReference type="EMBL" id="DAF42705.1"/>
    </source>
</evidence>
<name>A0A8S5RVQ8_9CAUD</name>
<sequence length="47" mass="5820">MILLNQIHKIFIYFVITGYNVFNELSKYNMTHELECFQKFFKGELQW</sequence>
<reference evidence="1" key="1">
    <citation type="journal article" date="2021" name="Proc. Natl. Acad. Sci. U.S.A.">
        <title>A Catalog of Tens of Thousands of Viruses from Human Metagenomes Reveals Hidden Associations with Chronic Diseases.</title>
        <authorList>
            <person name="Tisza M.J."/>
            <person name="Buck C.B."/>
        </authorList>
    </citation>
    <scope>NUCLEOTIDE SEQUENCE</scope>
    <source>
        <strain evidence="1">CtHip2</strain>
    </source>
</reference>
<organism evidence="1">
    <name type="scientific">Siphoviridae sp. ctHip2</name>
    <dbReference type="NCBI Taxonomy" id="2827830"/>
    <lineage>
        <taxon>Viruses</taxon>
        <taxon>Duplodnaviria</taxon>
        <taxon>Heunggongvirae</taxon>
        <taxon>Uroviricota</taxon>
        <taxon>Caudoviricetes</taxon>
    </lineage>
</organism>
<dbReference type="EMBL" id="BK032497">
    <property type="protein sequence ID" value="DAF42705.1"/>
    <property type="molecule type" value="Genomic_DNA"/>
</dbReference>
<protein>
    <submittedName>
        <fullName evidence="1">Uncharacterized protein</fullName>
    </submittedName>
</protein>
<proteinExistence type="predicted"/>
<accession>A0A8S5RVQ8</accession>